<evidence type="ECO:0000259" key="2">
    <source>
        <dbReference type="Pfam" id="PF16871"/>
    </source>
</evidence>
<dbReference type="Pfam" id="PF11958">
    <property type="entry name" value="DUF3472"/>
    <property type="match status" value="1"/>
</dbReference>
<sequence>MDTKRHVSSKYFKTRIDFPGKHSLLIALSLSLGFSAHLQAQSASKSQQPSQQQSQQQQATKTFTVPANKGYVVPFSTGRKQGVSVPVGYPETVRPVSRWTDKSKSVVWYLYQEPGKYQFSLDGQVKSGVNLPFELLISDADAASTFHKIQRTVELKGTGIRDTFHAGRVEIMKTGYYRYELKPKADPQNAITLHSLLFTAAGGKGEVHQTDYQSSPSVHLSFSTTAPTTQSYDWIYSEILVPKGGDPLATYYEALGFYRGYMGIQTNSEHERRVLFSVWDSKDAEKDKSIQKSDLVTLVAKGPETVTNNFGGEGTGGQSYNPKANWKTGQPVHFLMNVLPDNNGSVVISAWYQLGTAPWVYVASWRAPKEHRYFDGFYAFIENYGYTNGWMRRMAYYYNSWGKQSGGGDWVSFNKVRFSHTDGKPGQRVDYEQGVSAKYPDRFYMASGGYTPTKLTKDEIPVSTKIPISDLTPFERQVQAALKQEAQRKAAPSK</sequence>
<dbReference type="AlphaFoldDB" id="A0A5B8VJ97"/>
<dbReference type="Proteomes" id="UP000321291">
    <property type="component" value="Chromosome"/>
</dbReference>
<dbReference type="Pfam" id="PF16871">
    <property type="entry name" value="DUF5077"/>
    <property type="match status" value="1"/>
</dbReference>
<proteinExistence type="predicted"/>
<dbReference type="OrthoDB" id="617377at2"/>
<reference evidence="3 4" key="1">
    <citation type="journal article" date="2017" name="Int. J. Syst. Evol. Microbiol.">
        <title>Arachidicoccus ginsenosidivorans sp. nov., with ginsenoside-converting activity isolated from ginseng cultivating soil.</title>
        <authorList>
            <person name="Siddiqi M.Z."/>
            <person name="Aslam Z."/>
            <person name="Im W.T."/>
        </authorList>
    </citation>
    <scope>NUCLEOTIDE SEQUENCE [LARGE SCALE GENOMIC DNA]</scope>
    <source>
        <strain evidence="3 4">Gsoil 809</strain>
    </source>
</reference>
<dbReference type="InterPro" id="IPR021862">
    <property type="entry name" value="DUF3472"/>
</dbReference>
<accession>A0A5B8VJ97</accession>
<organism evidence="3 4">
    <name type="scientific">Arachidicoccus ginsenosidivorans</name>
    <dbReference type="NCBI Taxonomy" id="496057"/>
    <lineage>
        <taxon>Bacteria</taxon>
        <taxon>Pseudomonadati</taxon>
        <taxon>Bacteroidota</taxon>
        <taxon>Chitinophagia</taxon>
        <taxon>Chitinophagales</taxon>
        <taxon>Chitinophagaceae</taxon>
        <taxon>Arachidicoccus</taxon>
    </lineage>
</organism>
<name>A0A5B8VJ97_9BACT</name>
<dbReference type="InterPro" id="IPR031712">
    <property type="entry name" value="DUF5077"/>
</dbReference>
<dbReference type="RefSeq" id="WP_146780343.1">
    <property type="nucleotide sequence ID" value="NZ_CP042434.1"/>
</dbReference>
<protein>
    <submittedName>
        <fullName evidence="3">DUF3472 domain-containing protein</fullName>
    </submittedName>
</protein>
<gene>
    <name evidence="3" type="ORF">FSB73_04700</name>
</gene>
<evidence type="ECO:0000313" key="3">
    <source>
        <dbReference type="EMBL" id="QEC71085.1"/>
    </source>
</evidence>
<keyword evidence="4" id="KW-1185">Reference proteome</keyword>
<evidence type="ECO:0000313" key="4">
    <source>
        <dbReference type="Proteomes" id="UP000321291"/>
    </source>
</evidence>
<feature type="compositionally biased region" description="Low complexity" evidence="1">
    <location>
        <begin position="42"/>
        <end position="59"/>
    </location>
</feature>
<dbReference type="KEGG" id="agi:FSB73_04700"/>
<feature type="region of interest" description="Disordered" evidence="1">
    <location>
        <begin position="42"/>
        <end position="61"/>
    </location>
</feature>
<dbReference type="EMBL" id="CP042434">
    <property type="protein sequence ID" value="QEC71085.1"/>
    <property type="molecule type" value="Genomic_DNA"/>
</dbReference>
<evidence type="ECO:0000256" key="1">
    <source>
        <dbReference type="SAM" id="MobiDB-lite"/>
    </source>
</evidence>
<feature type="domain" description="DUF5077" evidence="2">
    <location>
        <begin position="96"/>
        <end position="187"/>
    </location>
</feature>